<dbReference type="GO" id="GO:0015074">
    <property type="term" value="P:DNA integration"/>
    <property type="evidence" value="ECO:0007669"/>
    <property type="project" value="UniProtKB-KW"/>
</dbReference>
<accession>A0AAW9DUM5</accession>
<comment type="caution">
    <text evidence="5">The sequence shown here is derived from an EMBL/GenBank/DDBJ whole genome shotgun (WGS) entry which is preliminary data.</text>
</comment>
<evidence type="ECO:0000313" key="5">
    <source>
        <dbReference type="EMBL" id="MDX5931737.1"/>
    </source>
</evidence>
<evidence type="ECO:0000313" key="6">
    <source>
        <dbReference type="Proteomes" id="UP001279553"/>
    </source>
</evidence>
<dbReference type="InterPro" id="IPR050090">
    <property type="entry name" value="Tyrosine_recombinase_XerCD"/>
</dbReference>
<keyword evidence="3" id="KW-0233">DNA recombination</keyword>
<protein>
    <submittedName>
        <fullName evidence="5">Site-specific integrase</fullName>
    </submittedName>
</protein>
<dbReference type="InterPro" id="IPR013762">
    <property type="entry name" value="Integrase-like_cat_sf"/>
</dbReference>
<dbReference type="Proteomes" id="UP001279553">
    <property type="component" value="Unassembled WGS sequence"/>
</dbReference>
<organism evidence="5 6">
    <name type="scientific">Acidiphilium acidophilum</name>
    <name type="common">Thiobacillus acidophilus</name>
    <dbReference type="NCBI Taxonomy" id="76588"/>
    <lineage>
        <taxon>Bacteria</taxon>
        <taxon>Pseudomonadati</taxon>
        <taxon>Pseudomonadota</taxon>
        <taxon>Alphaproteobacteria</taxon>
        <taxon>Acetobacterales</taxon>
        <taxon>Acidocellaceae</taxon>
        <taxon>Acidiphilium</taxon>
    </lineage>
</organism>
<dbReference type="RefSeq" id="WP_319614633.1">
    <property type="nucleotide sequence ID" value="NZ_JAWXYB010000018.1"/>
</dbReference>
<reference evidence="5 6" key="1">
    <citation type="submission" date="2023-11" db="EMBL/GenBank/DDBJ databases">
        <title>MicrobeMod: A computational toolkit for identifying prokaryotic methylation and restriction-modification with nanopore sequencing.</title>
        <authorList>
            <person name="Crits-Christoph A."/>
            <person name="Kang S.C."/>
            <person name="Lee H."/>
            <person name="Ostrov N."/>
        </authorList>
    </citation>
    <scope>NUCLEOTIDE SEQUENCE [LARGE SCALE GENOMIC DNA]</scope>
    <source>
        <strain evidence="5 6">DSMZ 700</strain>
    </source>
</reference>
<dbReference type="GO" id="GO:0003677">
    <property type="term" value="F:DNA binding"/>
    <property type="evidence" value="ECO:0007669"/>
    <property type="project" value="UniProtKB-KW"/>
</dbReference>
<evidence type="ECO:0000259" key="4">
    <source>
        <dbReference type="PROSITE" id="PS51898"/>
    </source>
</evidence>
<dbReference type="PANTHER" id="PTHR30349">
    <property type="entry name" value="PHAGE INTEGRASE-RELATED"/>
    <property type="match status" value="1"/>
</dbReference>
<dbReference type="InterPro" id="IPR010998">
    <property type="entry name" value="Integrase_recombinase_N"/>
</dbReference>
<evidence type="ECO:0000256" key="1">
    <source>
        <dbReference type="ARBA" id="ARBA00022908"/>
    </source>
</evidence>
<dbReference type="EMBL" id="JAWXYB010000018">
    <property type="protein sequence ID" value="MDX5931737.1"/>
    <property type="molecule type" value="Genomic_DNA"/>
</dbReference>
<dbReference type="Pfam" id="PF00589">
    <property type="entry name" value="Phage_integrase"/>
    <property type="match status" value="1"/>
</dbReference>
<keyword evidence="2" id="KW-0238">DNA-binding</keyword>
<dbReference type="AlphaFoldDB" id="A0AAW9DUM5"/>
<feature type="domain" description="Tyr recombinase" evidence="4">
    <location>
        <begin position="166"/>
        <end position="342"/>
    </location>
</feature>
<gene>
    <name evidence="5" type="ORF">SIL87_13285</name>
</gene>
<dbReference type="PROSITE" id="PS51898">
    <property type="entry name" value="TYR_RECOMBINASE"/>
    <property type="match status" value="1"/>
</dbReference>
<keyword evidence="1" id="KW-0229">DNA integration</keyword>
<evidence type="ECO:0000256" key="2">
    <source>
        <dbReference type="ARBA" id="ARBA00023125"/>
    </source>
</evidence>
<dbReference type="Gene3D" id="1.10.443.10">
    <property type="entry name" value="Intergrase catalytic core"/>
    <property type="match status" value="1"/>
</dbReference>
<evidence type="ECO:0000256" key="3">
    <source>
        <dbReference type="ARBA" id="ARBA00023172"/>
    </source>
</evidence>
<name>A0AAW9DUM5_ACIAO</name>
<sequence length="349" mass="40059">MATIRARRDRDKNIIGFQALIRRAGHPQQIKTFRNKRDAEIWSNAIESEMERNVFVDRSEASRTTLRQVLERYKTEISTAKRGSGPEISRITALMDHPLASRKMAAITSSDIAKWRNERLQAVSASTTKREMTILSHVFSIAIDEWGISLEKNPLAKVSRPKVNDQRDRRFQDEEEKALIEAATQYEQRQDAMPIVFMIRFLVETSMRRSELVNMKWEHVNLTRRTLRIPNSKTDTEREKGRTIPISSKAVAVLIDLGPHEAGPVWGNIKPDSVTRAFSRICDRAGLKNLRLHDLRHEAISRIYEQTDLDALEVSRVSGHKSISMLSRYTHLRPDDLADRLDGKRRGGG</sequence>
<keyword evidence="6" id="KW-1185">Reference proteome</keyword>
<dbReference type="Gene3D" id="1.10.150.130">
    <property type="match status" value="1"/>
</dbReference>
<dbReference type="SUPFAM" id="SSF56349">
    <property type="entry name" value="DNA breaking-rejoining enzymes"/>
    <property type="match status" value="1"/>
</dbReference>
<dbReference type="PANTHER" id="PTHR30349:SF94">
    <property type="entry name" value="INTEGRASE_RECOMBINASE HI_1414-RELATED"/>
    <property type="match status" value="1"/>
</dbReference>
<dbReference type="InterPro" id="IPR011010">
    <property type="entry name" value="DNA_brk_join_enz"/>
</dbReference>
<dbReference type="CDD" id="cd00796">
    <property type="entry name" value="INT_Rci_Hp1_C"/>
    <property type="match status" value="1"/>
</dbReference>
<dbReference type="GO" id="GO:0006310">
    <property type="term" value="P:DNA recombination"/>
    <property type="evidence" value="ECO:0007669"/>
    <property type="project" value="UniProtKB-KW"/>
</dbReference>
<dbReference type="InterPro" id="IPR002104">
    <property type="entry name" value="Integrase_catalytic"/>
</dbReference>
<proteinExistence type="predicted"/>